<feature type="coiled-coil region" evidence="3">
    <location>
        <begin position="354"/>
        <end position="384"/>
    </location>
</feature>
<dbReference type="InterPro" id="IPR050872">
    <property type="entry name" value="PPR_P_subfamily"/>
</dbReference>
<feature type="compositionally biased region" description="Low complexity" evidence="4">
    <location>
        <begin position="145"/>
        <end position="160"/>
    </location>
</feature>
<gene>
    <name evidence="5" type="ORF">BG011_008691</name>
</gene>
<comment type="similarity">
    <text evidence="1">Belongs to the PPR family. P subfamily.</text>
</comment>
<feature type="repeat" description="PPR" evidence="2">
    <location>
        <begin position="574"/>
        <end position="608"/>
    </location>
</feature>
<dbReference type="InterPro" id="IPR019362">
    <property type="entry name" value="MMADHC"/>
</dbReference>
<dbReference type="EMBL" id="JAAAJA010000073">
    <property type="protein sequence ID" value="KAG0263519.1"/>
    <property type="molecule type" value="Genomic_DNA"/>
</dbReference>
<feature type="compositionally biased region" description="Polar residues" evidence="4">
    <location>
        <begin position="1027"/>
        <end position="1050"/>
    </location>
</feature>
<evidence type="ECO:0000256" key="3">
    <source>
        <dbReference type="SAM" id="Coils"/>
    </source>
</evidence>
<proteinExistence type="inferred from homology"/>
<dbReference type="Gene3D" id="1.25.40.10">
    <property type="entry name" value="Tetratricopeptide repeat domain"/>
    <property type="match status" value="4"/>
</dbReference>
<name>A0A9P6QBI6_9FUNG</name>
<feature type="repeat" description="PPR" evidence="2">
    <location>
        <begin position="844"/>
        <end position="878"/>
    </location>
</feature>
<dbReference type="SUPFAM" id="SSF48452">
    <property type="entry name" value="TPR-like"/>
    <property type="match status" value="1"/>
</dbReference>
<dbReference type="PANTHER" id="PTHR46128">
    <property type="entry name" value="MITOCHONDRIAL GROUP I INTRON SPLICING FACTOR CCM1"/>
    <property type="match status" value="1"/>
</dbReference>
<accession>A0A9P6QBI6</accession>
<dbReference type="NCBIfam" id="TIGR00756">
    <property type="entry name" value="PPR"/>
    <property type="match status" value="5"/>
</dbReference>
<feature type="region of interest" description="Disordered" evidence="4">
    <location>
        <begin position="1022"/>
        <end position="1056"/>
    </location>
</feature>
<protein>
    <recommendedName>
        <fullName evidence="7">Pentacotripeptide-repeat region of PRORP domain-containing protein</fullName>
    </recommendedName>
</protein>
<feature type="region of interest" description="Disordered" evidence="4">
    <location>
        <begin position="899"/>
        <end position="918"/>
    </location>
</feature>
<dbReference type="Pfam" id="PF01535">
    <property type="entry name" value="PPR"/>
    <property type="match status" value="2"/>
</dbReference>
<feature type="repeat" description="PPR" evidence="2">
    <location>
        <begin position="395"/>
        <end position="429"/>
    </location>
</feature>
<keyword evidence="3" id="KW-0175">Coiled coil</keyword>
<feature type="region of interest" description="Disordered" evidence="4">
    <location>
        <begin position="137"/>
        <end position="160"/>
    </location>
</feature>
<reference evidence="5" key="1">
    <citation type="journal article" date="2020" name="Fungal Divers.">
        <title>Resolving the Mortierellaceae phylogeny through synthesis of multi-gene phylogenetics and phylogenomics.</title>
        <authorList>
            <person name="Vandepol N."/>
            <person name="Liber J."/>
            <person name="Desiro A."/>
            <person name="Na H."/>
            <person name="Kennedy M."/>
            <person name="Barry K."/>
            <person name="Grigoriev I.V."/>
            <person name="Miller A.N."/>
            <person name="O'Donnell K."/>
            <person name="Stajich J.E."/>
            <person name="Bonito G."/>
        </authorList>
    </citation>
    <scope>NUCLEOTIDE SEQUENCE</scope>
    <source>
        <strain evidence="5">KOD948</strain>
    </source>
</reference>
<evidence type="ECO:0000256" key="4">
    <source>
        <dbReference type="SAM" id="MobiDB-lite"/>
    </source>
</evidence>
<comment type="caution">
    <text evidence="5">The sequence shown here is derived from an EMBL/GenBank/DDBJ whole genome shotgun (WGS) entry which is preliminary data.</text>
</comment>
<evidence type="ECO:0000256" key="1">
    <source>
        <dbReference type="ARBA" id="ARBA00007626"/>
    </source>
</evidence>
<dbReference type="SUPFAM" id="SSF81901">
    <property type="entry name" value="HCP-like"/>
    <property type="match status" value="1"/>
</dbReference>
<feature type="repeat" description="PPR" evidence="2">
    <location>
        <begin position="644"/>
        <end position="678"/>
    </location>
</feature>
<feature type="repeat" description="PPR" evidence="2">
    <location>
        <begin position="737"/>
        <end position="771"/>
    </location>
</feature>
<evidence type="ECO:0008006" key="7">
    <source>
        <dbReference type="Google" id="ProtNLM"/>
    </source>
</evidence>
<evidence type="ECO:0000313" key="5">
    <source>
        <dbReference type="EMBL" id="KAG0263519.1"/>
    </source>
</evidence>
<feature type="compositionally biased region" description="Polar residues" evidence="4">
    <location>
        <begin position="1352"/>
        <end position="1366"/>
    </location>
</feature>
<dbReference type="InterPro" id="IPR011990">
    <property type="entry name" value="TPR-like_helical_dom_sf"/>
</dbReference>
<dbReference type="PANTHER" id="PTHR46128:SF329">
    <property type="entry name" value="MITOCHONDRIAL GROUP I INTRON SPLICING FACTOR DMR1"/>
    <property type="match status" value="1"/>
</dbReference>
<feature type="repeat" description="PPR" evidence="2">
    <location>
        <begin position="538"/>
        <end position="572"/>
    </location>
</feature>
<feature type="region of interest" description="Disordered" evidence="4">
    <location>
        <begin position="1128"/>
        <end position="1160"/>
    </location>
</feature>
<feature type="compositionally biased region" description="Basic and acidic residues" evidence="4">
    <location>
        <begin position="1235"/>
        <end position="1257"/>
    </location>
</feature>
<dbReference type="Proteomes" id="UP000726737">
    <property type="component" value="Unassembled WGS sequence"/>
</dbReference>
<feature type="region of interest" description="Disordered" evidence="4">
    <location>
        <begin position="1215"/>
        <end position="1269"/>
    </location>
</feature>
<evidence type="ECO:0000256" key="2">
    <source>
        <dbReference type="PROSITE-ProRule" id="PRU00708"/>
    </source>
</evidence>
<organism evidence="5 6">
    <name type="scientific">Mortierella polycephala</name>
    <dbReference type="NCBI Taxonomy" id="41804"/>
    <lineage>
        <taxon>Eukaryota</taxon>
        <taxon>Fungi</taxon>
        <taxon>Fungi incertae sedis</taxon>
        <taxon>Mucoromycota</taxon>
        <taxon>Mortierellomycotina</taxon>
        <taxon>Mortierellomycetes</taxon>
        <taxon>Mortierellales</taxon>
        <taxon>Mortierellaceae</taxon>
        <taxon>Mortierella</taxon>
    </lineage>
</organism>
<feature type="region of interest" description="Disordered" evidence="4">
    <location>
        <begin position="1352"/>
        <end position="1373"/>
    </location>
</feature>
<dbReference type="PROSITE" id="PS51375">
    <property type="entry name" value="PPR"/>
    <property type="match status" value="8"/>
</dbReference>
<keyword evidence="6" id="KW-1185">Reference proteome</keyword>
<feature type="repeat" description="PPR" evidence="2">
    <location>
        <begin position="465"/>
        <end position="499"/>
    </location>
</feature>
<dbReference type="OrthoDB" id="185373at2759"/>
<dbReference type="GO" id="GO:0009235">
    <property type="term" value="P:cobalamin metabolic process"/>
    <property type="evidence" value="ECO:0007669"/>
    <property type="project" value="InterPro"/>
</dbReference>
<dbReference type="Pfam" id="PF13041">
    <property type="entry name" value="PPR_2"/>
    <property type="match status" value="3"/>
</dbReference>
<dbReference type="Pfam" id="PF13812">
    <property type="entry name" value="PPR_3"/>
    <property type="match status" value="2"/>
</dbReference>
<evidence type="ECO:0000313" key="6">
    <source>
        <dbReference type="Proteomes" id="UP000726737"/>
    </source>
</evidence>
<feature type="compositionally biased region" description="Polar residues" evidence="4">
    <location>
        <begin position="1136"/>
        <end position="1147"/>
    </location>
</feature>
<dbReference type="Pfam" id="PF10229">
    <property type="entry name" value="MMADHC"/>
    <property type="match status" value="1"/>
</dbReference>
<sequence>MNPRFIGTRTQARSKGTSTRIQLPRQLKQDQQCRLSVPTSHLSQPQRRTVCSYTTQASVKIHGGMRTSSIIFKNDEAVSRSGNILYLFERLNLMHGSSRTLPTLARASIPSSTRPGIFVHDNARFLSTSASTLIAPDLESDTTPSTLSSATFTSKTTSPSSTLPILDLITAKESTPVSDFQSLFPDIPASFVDSSTRDPFSTPRSKAPWRNYSMREGSEIEEALRKSVYQRDPIGNWWPIYAQAAAQWRRGIQQGQLETSCAMIRTDFIRFIGALKVAPASSHTSNRLKKLKRLFDEFHRVIHTPSSNAKVYNAFLETLHFWKMYDLIPEWTQRIKSKIMTPLLLTEDPAFLKRENVQARYHELMRVLADANQVEEMIKCLEELKASRSDTLQPTANMYHCLLETFMKHKDISSAMRTFQEMREQGIEPQLTTFNILMRGHLENKDSQATQSVLESLLLTGIRPDIFTFNLLMSGYLNMGEIERVNGFYKGLGEYGLTPNSKTYRILMKTHMRQGQVDQVLDMFCRLSESHQRKLQPGSEDYRVLIQTLASHGRMPDALRVLRELTVSGKVPVTTTIYNVFIIQYAREGQVEKARKVLNRIIAEKLPLVNGSINPLIQAYLAQEDYDKVGEMTELMYRYGIEPSTATFNIMIDSTKSSGNLDRAMKLFEQMAIEGIEPDVWTYNSLLALYVHKLLPVHDKVRWKGDTAAVTREQIEEYVPRIEKLLQQMKVKGIKPDIVTYTNLIHQYVILRDVEQAEMLFHEMVKSGISPNAYAFNTLMNGFVQIEEMDKAVELFRRMPKYGVQPNATTFTTLIKGYANIKQLTLAANFATSLQHRSSKIPMDQYSLHTLMQLAQKSQQPRMALDIFEMMRGRGMEPDSFTLTILLNSLSRDYSISFSKTKSGSKSYDQREEDPGAVRDGNSTIEAVESILEVIQRNGYRLHHAEITTMISAYFRLGRPLAAIEFFKASLWQGNPKLNTTNCGAFFNGLLAPELDGHYDGVVLNLYTRMLSRTREVIQAEDEQRRQLSSTEVNSSSTKGTSWPATSLPRQSGVKRSASHVAPHQFPELDLVTINILFQAFSKRQNWTIVLQLWRDLESIGADKMYPFEMPLEFLGWAAQAYHLTPDQPEDLATHPSLSNHDSVGEQSSRKPHQQQERELHSEMARKLLWRLWDAHRWMGVEWSVKVYGYNIFESQMPTLFTTGSLTGSASKGSVYRGATNHRPSRQVSPLIARETSRTRYRRGEIEDKRAQDEQQQRKALASSSTKLNLKHTPAMRHSLLTENLSPMMPSDQFAMLHHSQQPNNAAAAAAASLTSELIHASLVAATHSTQNAPRTTAARSSISTCGLSLSNTTAANSKSPETTTHLPPKKRRSTACVSAPKISANSLATLEYSVHVSPKRMTRDLVTIFPGVDLSNLLVVPTVQKCNNDMVAWDAAIAKEKDDRLDDFVRWSTELHHRLEKLGYWSDMTDPASGFPMFGERGRDVYPDVEGCELLLKYDYQNTGCCKVLLHPTWGSKIYPATFFTTAPLDVLTVVIEQVEQEYRLPESDP</sequence>
<dbReference type="InterPro" id="IPR002885">
    <property type="entry name" value="PPR_rpt"/>
</dbReference>
<feature type="compositionally biased region" description="Basic and acidic residues" evidence="4">
    <location>
        <begin position="908"/>
        <end position="917"/>
    </location>
</feature>
<feature type="repeat" description="PPR" evidence="2">
    <location>
        <begin position="772"/>
        <end position="806"/>
    </location>
</feature>